<proteinExistence type="predicted"/>
<evidence type="ECO:0000259" key="3">
    <source>
        <dbReference type="Pfam" id="PF02153"/>
    </source>
</evidence>
<accession>A0A3N6MTZ2</accession>
<evidence type="ECO:0000256" key="1">
    <source>
        <dbReference type="ARBA" id="ARBA00023002"/>
    </source>
</evidence>
<dbReference type="AlphaFoldDB" id="A0A3N6MTZ2"/>
<keyword evidence="1" id="KW-0560">Oxidoreductase</keyword>
<sequence>MDVLIVGAGSMGSWFASAVDADVTFADVDPDAAAAAAEAVGGEVGDLEGDDRYDAVCVAVPMTHVGDAVASHAGRADRAIVDVSGVMGEPLEAMKAHATGLERVSLHPLFAPERAPGSIAVARDRSGPVTDRLLADLDSRGNDLVETTASEHDEAMETVQAATHAAVLSFALVAESVPQGFETPIYEQLRTLAEQLTEGTPRVYADIQGTFDGADAVARAATEVAAADSDELEELYRRAAKRWQSEPIGADRQGGLDGTDAANDSDADAGERR</sequence>
<dbReference type="PANTHER" id="PTHR21363">
    <property type="entry name" value="PREPHENATE DEHYDROGENASE"/>
    <property type="match status" value="1"/>
</dbReference>
<dbReference type="Gene3D" id="3.40.50.720">
    <property type="entry name" value="NAD(P)-binding Rossmann-like Domain"/>
    <property type="match status" value="1"/>
</dbReference>
<evidence type="ECO:0000313" key="5">
    <source>
        <dbReference type="Proteomes" id="UP000281431"/>
    </source>
</evidence>
<dbReference type="InterPro" id="IPR046826">
    <property type="entry name" value="PDH_N"/>
</dbReference>
<gene>
    <name evidence="4" type="ORF">EA472_13945</name>
</gene>
<organism evidence="4 5">
    <name type="scientific">Natrarchaeobius chitinivorans</name>
    <dbReference type="NCBI Taxonomy" id="1679083"/>
    <lineage>
        <taxon>Archaea</taxon>
        <taxon>Methanobacteriati</taxon>
        <taxon>Methanobacteriota</taxon>
        <taxon>Stenosarchaea group</taxon>
        <taxon>Halobacteria</taxon>
        <taxon>Halobacteriales</taxon>
        <taxon>Natrialbaceae</taxon>
        <taxon>Natrarchaeobius</taxon>
    </lineage>
</organism>
<dbReference type="Gene3D" id="1.10.3660.10">
    <property type="entry name" value="6-phosphogluconate dehydrogenase C-terminal like domain"/>
    <property type="match status" value="1"/>
</dbReference>
<dbReference type="InterPro" id="IPR036291">
    <property type="entry name" value="NAD(P)-bd_dom_sf"/>
</dbReference>
<reference evidence="4 5" key="1">
    <citation type="submission" date="2018-10" db="EMBL/GenBank/DDBJ databases">
        <title>Natrarchaeobius chitinivorans gen. nov., sp. nov., and Natrarchaeobius haloalkaliphilus sp. nov., alkaliphilic, chitin-utilizing haloarchaea from hypersaline alkaline lakes.</title>
        <authorList>
            <person name="Sorokin D.Y."/>
            <person name="Elcheninov A.G."/>
            <person name="Kostrikina N.A."/>
            <person name="Bale N.J."/>
            <person name="Sinninghe Damste J.S."/>
            <person name="Khijniak T.V."/>
            <person name="Kublanov I.V."/>
            <person name="Toshchakov S.V."/>
        </authorList>
    </citation>
    <scope>NUCLEOTIDE SEQUENCE [LARGE SCALE GENOMIC DNA]</scope>
    <source>
        <strain evidence="4 5">AArcht7</strain>
    </source>
</reference>
<dbReference type="GO" id="GO:0070403">
    <property type="term" value="F:NAD+ binding"/>
    <property type="evidence" value="ECO:0007669"/>
    <property type="project" value="InterPro"/>
</dbReference>
<dbReference type="SUPFAM" id="SSF51735">
    <property type="entry name" value="NAD(P)-binding Rossmann-fold domains"/>
    <property type="match status" value="1"/>
</dbReference>
<feature type="compositionally biased region" description="Acidic residues" evidence="2">
    <location>
        <begin position="263"/>
        <end position="273"/>
    </location>
</feature>
<evidence type="ECO:0000256" key="2">
    <source>
        <dbReference type="SAM" id="MobiDB-lite"/>
    </source>
</evidence>
<dbReference type="PANTHER" id="PTHR21363:SF0">
    <property type="entry name" value="PREPHENATE DEHYDROGENASE [NADP(+)]"/>
    <property type="match status" value="1"/>
</dbReference>
<name>A0A3N6MTZ2_NATCH</name>
<keyword evidence="5" id="KW-1185">Reference proteome</keyword>
<dbReference type="EMBL" id="REFZ01000008">
    <property type="protein sequence ID" value="RQG99751.1"/>
    <property type="molecule type" value="Genomic_DNA"/>
</dbReference>
<dbReference type="InterPro" id="IPR050812">
    <property type="entry name" value="Preph/Arog_dehydrog"/>
</dbReference>
<evidence type="ECO:0000313" key="4">
    <source>
        <dbReference type="EMBL" id="RQG99751.1"/>
    </source>
</evidence>
<feature type="domain" description="Prephenate dehydrogenase nucleotide-binding" evidence="3">
    <location>
        <begin position="22"/>
        <end position="114"/>
    </location>
</feature>
<dbReference type="GO" id="GO:0008977">
    <property type="term" value="F:prephenate dehydrogenase (NAD+) activity"/>
    <property type="evidence" value="ECO:0007669"/>
    <property type="project" value="TreeGrafter"/>
</dbReference>
<dbReference type="InterPro" id="IPR008927">
    <property type="entry name" value="6-PGluconate_DH-like_C_sf"/>
</dbReference>
<protein>
    <submittedName>
        <fullName evidence="4">Prephenate dehydrogenase</fullName>
    </submittedName>
</protein>
<dbReference type="OrthoDB" id="24743at2157"/>
<feature type="region of interest" description="Disordered" evidence="2">
    <location>
        <begin position="238"/>
        <end position="273"/>
    </location>
</feature>
<dbReference type="SUPFAM" id="SSF48179">
    <property type="entry name" value="6-phosphogluconate dehydrogenase C-terminal domain-like"/>
    <property type="match status" value="1"/>
</dbReference>
<dbReference type="Pfam" id="PF02153">
    <property type="entry name" value="PDH_N"/>
    <property type="match status" value="1"/>
</dbReference>
<dbReference type="Proteomes" id="UP000281431">
    <property type="component" value="Unassembled WGS sequence"/>
</dbReference>
<dbReference type="GO" id="GO:0006571">
    <property type="term" value="P:tyrosine biosynthetic process"/>
    <property type="evidence" value="ECO:0007669"/>
    <property type="project" value="TreeGrafter"/>
</dbReference>
<comment type="caution">
    <text evidence="4">The sequence shown here is derived from an EMBL/GenBank/DDBJ whole genome shotgun (WGS) entry which is preliminary data.</text>
</comment>